<feature type="compositionally biased region" description="Polar residues" evidence="1">
    <location>
        <begin position="38"/>
        <end position="48"/>
    </location>
</feature>
<name>A0A059FFD5_9PROT</name>
<feature type="region of interest" description="Disordered" evidence="1">
    <location>
        <begin position="1"/>
        <end position="60"/>
    </location>
</feature>
<feature type="compositionally biased region" description="Basic residues" evidence="1">
    <location>
        <begin position="49"/>
        <end position="60"/>
    </location>
</feature>
<reference evidence="2 3" key="1">
    <citation type="journal article" date="2014" name="Antonie Van Leeuwenhoek">
        <title>Hyphomonas beringensis sp. nov. and Hyphomonas chukchiensis sp. nov., isolated from surface seawater of the Bering Sea and Chukchi Sea.</title>
        <authorList>
            <person name="Li C."/>
            <person name="Lai Q."/>
            <person name="Li G."/>
            <person name="Dong C."/>
            <person name="Wang J."/>
            <person name="Liao Y."/>
            <person name="Shao Z."/>
        </authorList>
    </citation>
    <scope>NUCLEOTIDE SEQUENCE [LARGE SCALE GENOMIC DNA]</scope>
    <source>
        <strain evidence="2 3">VP2</strain>
    </source>
</reference>
<dbReference type="AlphaFoldDB" id="A0A059FFD5"/>
<dbReference type="EMBL" id="ARYJ01000004">
    <property type="protein sequence ID" value="KCZ89256.1"/>
    <property type="molecule type" value="Genomic_DNA"/>
</dbReference>
<comment type="caution">
    <text evidence="2">The sequence shown here is derived from an EMBL/GenBank/DDBJ whole genome shotgun (WGS) entry which is preliminary data.</text>
</comment>
<protein>
    <submittedName>
        <fullName evidence="2">Uncharacterized protein</fullName>
    </submittedName>
</protein>
<evidence type="ECO:0000313" key="2">
    <source>
        <dbReference type="EMBL" id="KCZ89256.1"/>
    </source>
</evidence>
<dbReference type="PATRIC" id="fig|1280952.3.peg.1622"/>
<dbReference type="Proteomes" id="UP000024816">
    <property type="component" value="Unassembled WGS sequence"/>
</dbReference>
<feature type="compositionally biased region" description="Basic and acidic residues" evidence="1">
    <location>
        <begin position="1"/>
        <end position="10"/>
    </location>
</feature>
<accession>A0A059FFD5</accession>
<gene>
    <name evidence="2" type="ORF">HJA_08162</name>
</gene>
<sequence>MYRLTDDLWTGRHVGPAGPGRGGRFMEAADNRPKADVSGNSIEETPSQYRRRRRRTRRVA</sequence>
<keyword evidence="3" id="KW-1185">Reference proteome</keyword>
<evidence type="ECO:0000256" key="1">
    <source>
        <dbReference type="SAM" id="MobiDB-lite"/>
    </source>
</evidence>
<dbReference type="OrthoDB" id="181267at2"/>
<dbReference type="RefSeq" id="WP_155839894.1">
    <property type="nucleotide sequence ID" value="NZ_ARYJ01000004.1"/>
</dbReference>
<dbReference type="STRING" id="1280952.HJA_08162"/>
<proteinExistence type="predicted"/>
<organism evidence="2 3">
    <name type="scientific">Hyphomonas jannaschiana VP2</name>
    <dbReference type="NCBI Taxonomy" id="1280952"/>
    <lineage>
        <taxon>Bacteria</taxon>
        <taxon>Pseudomonadati</taxon>
        <taxon>Pseudomonadota</taxon>
        <taxon>Alphaproteobacteria</taxon>
        <taxon>Hyphomonadales</taxon>
        <taxon>Hyphomonadaceae</taxon>
        <taxon>Hyphomonas</taxon>
    </lineage>
</organism>
<evidence type="ECO:0000313" key="3">
    <source>
        <dbReference type="Proteomes" id="UP000024816"/>
    </source>
</evidence>